<reference evidence="3" key="1">
    <citation type="submission" date="2020-05" db="UniProtKB">
        <authorList>
            <consortium name="EnsemblMetazoa"/>
        </authorList>
    </citation>
    <scope>IDENTIFICATION</scope>
    <source>
        <strain evidence="3">USDA</strain>
    </source>
</reference>
<dbReference type="EnsemblMetazoa" id="SCAU015607-RA">
    <property type="protein sequence ID" value="SCAU015607-PA"/>
    <property type="gene ID" value="SCAU015607"/>
</dbReference>
<evidence type="ECO:0000313" key="4">
    <source>
        <dbReference type="Proteomes" id="UP000095300"/>
    </source>
</evidence>
<dbReference type="VEuPathDB" id="VectorBase:SCAU015607"/>
<feature type="chain" id="PRO_5009328063" evidence="2">
    <location>
        <begin position="20"/>
        <end position="123"/>
    </location>
</feature>
<feature type="compositionally biased region" description="Low complexity" evidence="1">
    <location>
        <begin position="62"/>
        <end position="75"/>
    </location>
</feature>
<dbReference type="KEGG" id="scac:106083556"/>
<organism evidence="3 4">
    <name type="scientific">Stomoxys calcitrans</name>
    <name type="common">Stable fly</name>
    <name type="synonym">Conops calcitrans</name>
    <dbReference type="NCBI Taxonomy" id="35570"/>
    <lineage>
        <taxon>Eukaryota</taxon>
        <taxon>Metazoa</taxon>
        <taxon>Ecdysozoa</taxon>
        <taxon>Arthropoda</taxon>
        <taxon>Hexapoda</taxon>
        <taxon>Insecta</taxon>
        <taxon>Pterygota</taxon>
        <taxon>Neoptera</taxon>
        <taxon>Endopterygota</taxon>
        <taxon>Diptera</taxon>
        <taxon>Brachycera</taxon>
        <taxon>Muscomorpha</taxon>
        <taxon>Muscoidea</taxon>
        <taxon>Muscidae</taxon>
        <taxon>Stomoxys</taxon>
    </lineage>
</organism>
<protein>
    <submittedName>
        <fullName evidence="3">Uncharacterized protein</fullName>
    </submittedName>
</protein>
<feature type="signal peptide" evidence="2">
    <location>
        <begin position="1"/>
        <end position="19"/>
    </location>
</feature>
<name>A0A1I8QBD1_STOCA</name>
<evidence type="ECO:0000256" key="1">
    <source>
        <dbReference type="SAM" id="MobiDB-lite"/>
    </source>
</evidence>
<feature type="region of interest" description="Disordered" evidence="1">
    <location>
        <begin position="58"/>
        <end position="77"/>
    </location>
</feature>
<proteinExistence type="predicted"/>
<dbReference type="Proteomes" id="UP000095300">
    <property type="component" value="Unassembled WGS sequence"/>
</dbReference>
<dbReference type="AlphaFoldDB" id="A0A1I8QBD1"/>
<keyword evidence="4" id="KW-1185">Reference proteome</keyword>
<keyword evidence="2" id="KW-0732">Signal</keyword>
<gene>
    <name evidence="3" type="primary">106083556</name>
</gene>
<dbReference type="OrthoDB" id="6783084at2759"/>
<sequence length="123" mass="13097">MKIALCTLCLMAVLVAVSADADSAHFIPKAFYTLDSEGHKSDVHPINPHTAHYLRRLRRQTVSSSSSSSSVSSSSDGGPAFFSAQTINAHSDDLVGNVGHVVHTEGVLDTNGQLHINTQHGNF</sequence>
<accession>A0A1I8QBD1</accession>
<evidence type="ECO:0000256" key="2">
    <source>
        <dbReference type="SAM" id="SignalP"/>
    </source>
</evidence>
<evidence type="ECO:0000313" key="3">
    <source>
        <dbReference type="EnsemblMetazoa" id="SCAU015607-PA"/>
    </source>
</evidence>